<protein>
    <submittedName>
        <fullName evidence="1">Uncharacterized protein</fullName>
    </submittedName>
</protein>
<evidence type="ECO:0000313" key="1">
    <source>
        <dbReference type="EMBL" id="KKM65343.1"/>
    </source>
</evidence>
<sequence>MGYVGVAPGTTTITLPDGTSVAISDWIDDKLYGTVQLNNGQTNQIIVFSNGRSQPIPGGTRIQTRVDTNVPRSGEVGLPKDYEMLVYGWGFQFVRAMRANAGGAIVLADDGVAFSDPVSQRTYFGIDRSLFFEYKYNDKMYTAGTIQDYPQGSGMNLVTTNAAREQVTNGIPSPRDRVALILPVHERESLSFQGILTPEAPVPITQPASDGGANLDAVDLKLYKWGLIKRTVI</sequence>
<name>A0A0F9J752_9ZZZZ</name>
<dbReference type="EMBL" id="LAZR01010741">
    <property type="protein sequence ID" value="KKM65343.1"/>
    <property type="molecule type" value="Genomic_DNA"/>
</dbReference>
<comment type="caution">
    <text evidence="1">The sequence shown here is derived from an EMBL/GenBank/DDBJ whole genome shotgun (WGS) entry which is preliminary data.</text>
</comment>
<dbReference type="AlphaFoldDB" id="A0A0F9J752"/>
<gene>
    <name evidence="1" type="ORF">LCGC14_1492270</name>
</gene>
<reference evidence="1" key="1">
    <citation type="journal article" date="2015" name="Nature">
        <title>Complex archaea that bridge the gap between prokaryotes and eukaryotes.</title>
        <authorList>
            <person name="Spang A."/>
            <person name="Saw J.H."/>
            <person name="Jorgensen S.L."/>
            <person name="Zaremba-Niedzwiedzka K."/>
            <person name="Martijn J."/>
            <person name="Lind A.E."/>
            <person name="van Eijk R."/>
            <person name="Schleper C."/>
            <person name="Guy L."/>
            <person name="Ettema T.J."/>
        </authorList>
    </citation>
    <scope>NUCLEOTIDE SEQUENCE</scope>
</reference>
<organism evidence="1">
    <name type="scientific">marine sediment metagenome</name>
    <dbReference type="NCBI Taxonomy" id="412755"/>
    <lineage>
        <taxon>unclassified sequences</taxon>
        <taxon>metagenomes</taxon>
        <taxon>ecological metagenomes</taxon>
    </lineage>
</organism>
<proteinExistence type="predicted"/>
<accession>A0A0F9J752</accession>